<dbReference type="RefSeq" id="WP_188160371.1">
    <property type="nucleotide sequence ID" value="NZ_BMGH01000001.1"/>
</dbReference>
<reference evidence="2" key="1">
    <citation type="journal article" date="2014" name="Int. J. Syst. Evol. Microbiol.">
        <title>Complete genome sequence of Corynebacterium casei LMG S-19264T (=DSM 44701T), isolated from a smear-ripened cheese.</title>
        <authorList>
            <consortium name="US DOE Joint Genome Institute (JGI-PGF)"/>
            <person name="Walter F."/>
            <person name="Albersmeier A."/>
            <person name="Kalinowski J."/>
            <person name="Ruckert C."/>
        </authorList>
    </citation>
    <scope>NUCLEOTIDE SEQUENCE</scope>
    <source>
        <strain evidence="2">CGMCC 1.12921</strain>
    </source>
</reference>
<dbReference type="GO" id="GO:0016790">
    <property type="term" value="F:thiolester hydrolase activity"/>
    <property type="evidence" value="ECO:0007669"/>
    <property type="project" value="UniProtKB-ARBA"/>
</dbReference>
<dbReference type="CDD" id="cd03443">
    <property type="entry name" value="PaaI_thioesterase"/>
    <property type="match status" value="1"/>
</dbReference>
<dbReference type="InterPro" id="IPR029069">
    <property type="entry name" value="HotDog_dom_sf"/>
</dbReference>
<dbReference type="Pfam" id="PF03061">
    <property type="entry name" value="4HBT"/>
    <property type="match status" value="1"/>
</dbReference>
<dbReference type="Proteomes" id="UP000613582">
    <property type="component" value="Unassembled WGS sequence"/>
</dbReference>
<proteinExistence type="predicted"/>
<accession>A0A8J2Y7Q3</accession>
<organism evidence="2 3">
    <name type="scientific">Aquisalinus flavus</name>
    <dbReference type="NCBI Taxonomy" id="1526572"/>
    <lineage>
        <taxon>Bacteria</taxon>
        <taxon>Pseudomonadati</taxon>
        <taxon>Pseudomonadota</taxon>
        <taxon>Alphaproteobacteria</taxon>
        <taxon>Parvularculales</taxon>
        <taxon>Parvularculaceae</taxon>
        <taxon>Aquisalinus</taxon>
    </lineage>
</organism>
<gene>
    <name evidence="2" type="ORF">GCM10011342_12220</name>
</gene>
<dbReference type="Gene3D" id="3.10.129.10">
    <property type="entry name" value="Hotdog Thioesterase"/>
    <property type="match status" value="1"/>
</dbReference>
<keyword evidence="3" id="KW-1185">Reference proteome</keyword>
<reference evidence="2" key="2">
    <citation type="submission" date="2020-09" db="EMBL/GenBank/DDBJ databases">
        <authorList>
            <person name="Sun Q."/>
            <person name="Zhou Y."/>
        </authorList>
    </citation>
    <scope>NUCLEOTIDE SEQUENCE</scope>
    <source>
        <strain evidence="2">CGMCC 1.12921</strain>
    </source>
</reference>
<evidence type="ECO:0000313" key="3">
    <source>
        <dbReference type="Proteomes" id="UP000613582"/>
    </source>
</evidence>
<protein>
    <recommendedName>
        <fullName evidence="1">Thioesterase domain-containing protein</fullName>
    </recommendedName>
</protein>
<evidence type="ECO:0000259" key="1">
    <source>
        <dbReference type="Pfam" id="PF03061"/>
    </source>
</evidence>
<dbReference type="SUPFAM" id="SSF54637">
    <property type="entry name" value="Thioesterase/thiol ester dehydrase-isomerase"/>
    <property type="match status" value="1"/>
</dbReference>
<name>A0A8J2Y7Q3_9PROT</name>
<dbReference type="AlphaFoldDB" id="A0A8J2Y7Q3"/>
<evidence type="ECO:0000313" key="2">
    <source>
        <dbReference type="EMBL" id="GGD04799.1"/>
    </source>
</evidence>
<sequence>MSDTPAQPDDQKLEIGDDLPDFILPMMEASRQFIQNEHNLFARLKTFRPTRIMRGQADFSITVPADFSAAPADSGGQVIHGGIFTILLDTILAYTVWTRLDRFMPIATINLKTDYLGHAEPEQAIKVMAQCEGIADDVAFCSGKAVCAGTGDVIALAEGTFMVGTKGRSSASRL</sequence>
<comment type="caution">
    <text evidence="2">The sequence shown here is derived from an EMBL/GenBank/DDBJ whole genome shotgun (WGS) entry which is preliminary data.</text>
</comment>
<dbReference type="InterPro" id="IPR006683">
    <property type="entry name" value="Thioestr_dom"/>
</dbReference>
<dbReference type="EMBL" id="BMGH01000001">
    <property type="protein sequence ID" value="GGD04799.1"/>
    <property type="molecule type" value="Genomic_DNA"/>
</dbReference>
<feature type="domain" description="Thioesterase" evidence="1">
    <location>
        <begin position="77"/>
        <end position="148"/>
    </location>
</feature>